<proteinExistence type="inferred from homology"/>
<evidence type="ECO:0000256" key="5">
    <source>
        <dbReference type="ARBA" id="ARBA00023172"/>
    </source>
</evidence>
<feature type="region of interest" description="Disordered" evidence="6">
    <location>
        <begin position="52"/>
        <end position="136"/>
    </location>
</feature>
<keyword evidence="3" id="KW-0815">Transposition</keyword>
<dbReference type="InterPro" id="IPR001207">
    <property type="entry name" value="Transposase_mutator"/>
</dbReference>
<evidence type="ECO:0000256" key="4">
    <source>
        <dbReference type="ARBA" id="ARBA00023125"/>
    </source>
</evidence>
<feature type="non-terminal residue" evidence="7">
    <location>
        <position position="136"/>
    </location>
</feature>
<reference evidence="7 8" key="1">
    <citation type="submission" date="2024-01" db="EMBL/GenBank/DDBJ databases">
        <title>Multi-omics insights into the function and evolution of sodium benzoate biodegradation pathways in Benzoatithermus flavus gen. nov., sp. nov. from hot spring.</title>
        <authorList>
            <person name="Hu C.-J."/>
            <person name="Li W.-J."/>
        </authorList>
    </citation>
    <scope>NUCLEOTIDE SEQUENCE [LARGE SCALE GENOMIC DNA]</scope>
    <source>
        <strain evidence="7 8">SYSU G07066</strain>
    </source>
</reference>
<organism evidence="7 8">
    <name type="scientific">Benzoatithermus flavus</name>
    <dbReference type="NCBI Taxonomy" id="3108223"/>
    <lineage>
        <taxon>Bacteria</taxon>
        <taxon>Pseudomonadati</taxon>
        <taxon>Pseudomonadota</taxon>
        <taxon>Alphaproteobacteria</taxon>
        <taxon>Geminicoccales</taxon>
        <taxon>Geminicoccaceae</taxon>
        <taxon>Benzoatithermus</taxon>
    </lineage>
</organism>
<evidence type="ECO:0000256" key="6">
    <source>
        <dbReference type="SAM" id="MobiDB-lite"/>
    </source>
</evidence>
<dbReference type="RefSeq" id="WP_418162036.1">
    <property type="nucleotide sequence ID" value="NZ_JBBLZC010000077.1"/>
</dbReference>
<dbReference type="Proteomes" id="UP001375743">
    <property type="component" value="Unassembled WGS sequence"/>
</dbReference>
<comment type="function">
    <text evidence="1">Required for the transposition of the insertion element.</text>
</comment>
<gene>
    <name evidence="7" type="ORF">U1T56_23970</name>
</gene>
<evidence type="ECO:0000256" key="3">
    <source>
        <dbReference type="ARBA" id="ARBA00022578"/>
    </source>
</evidence>
<evidence type="ECO:0000256" key="1">
    <source>
        <dbReference type="ARBA" id="ARBA00002190"/>
    </source>
</evidence>
<dbReference type="Pfam" id="PF00872">
    <property type="entry name" value="Transposase_mut"/>
    <property type="match status" value="1"/>
</dbReference>
<protein>
    <submittedName>
        <fullName evidence="7">Transposase</fullName>
    </submittedName>
</protein>
<name>A0ABU8XZ60_9PROT</name>
<evidence type="ECO:0000313" key="7">
    <source>
        <dbReference type="EMBL" id="MEK0086206.1"/>
    </source>
</evidence>
<evidence type="ECO:0000256" key="2">
    <source>
        <dbReference type="ARBA" id="ARBA00010961"/>
    </source>
</evidence>
<keyword evidence="5" id="KW-0233">DNA recombination</keyword>
<keyword evidence="4" id="KW-0238">DNA-binding</keyword>
<comment type="caution">
    <text evidence="7">The sequence shown here is derived from an EMBL/GenBank/DDBJ whole genome shotgun (WGS) entry which is preliminary data.</text>
</comment>
<sequence>MAVATDSSREIVGLPIGRAQADAFWSAFLRSLHERGRKGGQRVIAAAPEGLEGACSARPGNGVRGHGMRGTSARGPSASGPWSRPRGAGRLGRPVGTVPAGRPVPPPLAQARRPRGRERARSIAARSRPALPSFPA</sequence>
<comment type="similarity">
    <text evidence="2">Belongs to the transposase mutator family.</text>
</comment>
<evidence type="ECO:0000313" key="8">
    <source>
        <dbReference type="Proteomes" id="UP001375743"/>
    </source>
</evidence>
<dbReference type="EMBL" id="JBBLZC010000077">
    <property type="protein sequence ID" value="MEK0086206.1"/>
    <property type="molecule type" value="Genomic_DNA"/>
</dbReference>
<keyword evidence="8" id="KW-1185">Reference proteome</keyword>
<accession>A0ABU8XZ60</accession>